<sequence length="141" mass="16139">MFFRYRIERQATETGKRKWDGIAFTRSKNALVAVLIEFSGGLEANSDHSKENHDLQKILPCIKQINDSRPSLPSATYCVRFTDRHLLFEGVTSLNDQLHLKKKYADILCPTTRSELKECAKLLPVLFAWKQAVLDVITDLT</sequence>
<evidence type="ECO:0000313" key="2">
    <source>
        <dbReference type="Proteomes" id="UP000646827"/>
    </source>
</evidence>
<dbReference type="EMBL" id="JAEPRB010000453">
    <property type="protein sequence ID" value="KAG2216118.1"/>
    <property type="molecule type" value="Genomic_DNA"/>
</dbReference>
<gene>
    <name evidence="1" type="ORF">INT45_011318</name>
</gene>
<dbReference type="OrthoDB" id="2286618at2759"/>
<organism evidence="1 2">
    <name type="scientific">Circinella minor</name>
    <dbReference type="NCBI Taxonomy" id="1195481"/>
    <lineage>
        <taxon>Eukaryota</taxon>
        <taxon>Fungi</taxon>
        <taxon>Fungi incertae sedis</taxon>
        <taxon>Mucoromycota</taxon>
        <taxon>Mucoromycotina</taxon>
        <taxon>Mucoromycetes</taxon>
        <taxon>Mucorales</taxon>
        <taxon>Lichtheimiaceae</taxon>
        <taxon>Circinella</taxon>
    </lineage>
</organism>
<comment type="caution">
    <text evidence="1">The sequence shown here is derived from an EMBL/GenBank/DDBJ whole genome shotgun (WGS) entry which is preliminary data.</text>
</comment>
<dbReference type="Proteomes" id="UP000646827">
    <property type="component" value="Unassembled WGS sequence"/>
</dbReference>
<keyword evidence="2" id="KW-1185">Reference proteome</keyword>
<name>A0A8H7RUL3_9FUNG</name>
<dbReference type="AlphaFoldDB" id="A0A8H7RUL3"/>
<protein>
    <submittedName>
        <fullName evidence="1">Uncharacterized protein</fullName>
    </submittedName>
</protein>
<accession>A0A8H7RUL3</accession>
<reference evidence="1 2" key="1">
    <citation type="submission" date="2020-12" db="EMBL/GenBank/DDBJ databases">
        <title>Metabolic potential, ecology and presence of endohyphal bacteria is reflected in genomic diversity of Mucoromycotina.</title>
        <authorList>
            <person name="Muszewska A."/>
            <person name="Okrasinska A."/>
            <person name="Steczkiewicz K."/>
            <person name="Drgas O."/>
            <person name="Orlowska M."/>
            <person name="Perlinska-Lenart U."/>
            <person name="Aleksandrzak-Piekarczyk T."/>
            <person name="Szatraj K."/>
            <person name="Zielenkiewicz U."/>
            <person name="Pilsyk S."/>
            <person name="Malc E."/>
            <person name="Mieczkowski P."/>
            <person name="Kruszewska J.S."/>
            <person name="Biernat P."/>
            <person name="Pawlowska J."/>
        </authorList>
    </citation>
    <scope>NUCLEOTIDE SEQUENCE [LARGE SCALE GENOMIC DNA]</scope>
    <source>
        <strain evidence="1 2">CBS 142.35</strain>
    </source>
</reference>
<evidence type="ECO:0000313" key="1">
    <source>
        <dbReference type="EMBL" id="KAG2216118.1"/>
    </source>
</evidence>
<proteinExistence type="predicted"/>